<keyword evidence="6 13" id="KW-0732">Signal</keyword>
<evidence type="ECO:0000256" key="1">
    <source>
        <dbReference type="ARBA" id="ARBA00004571"/>
    </source>
</evidence>
<evidence type="ECO:0000256" key="12">
    <source>
        <dbReference type="RuleBase" id="RU003357"/>
    </source>
</evidence>
<evidence type="ECO:0000256" key="3">
    <source>
        <dbReference type="ARBA" id="ARBA00022448"/>
    </source>
</evidence>
<dbReference type="InterPro" id="IPR012910">
    <property type="entry name" value="Plug_dom"/>
</dbReference>
<dbReference type="Pfam" id="PF07715">
    <property type="entry name" value="Plug"/>
    <property type="match status" value="1"/>
</dbReference>
<evidence type="ECO:0000256" key="6">
    <source>
        <dbReference type="ARBA" id="ARBA00022729"/>
    </source>
</evidence>
<organism evidence="16 17">
    <name type="scientific">Pseudoduganella rivuli</name>
    <dbReference type="NCBI Taxonomy" id="2666085"/>
    <lineage>
        <taxon>Bacteria</taxon>
        <taxon>Pseudomonadati</taxon>
        <taxon>Pseudomonadota</taxon>
        <taxon>Betaproteobacteria</taxon>
        <taxon>Burkholderiales</taxon>
        <taxon>Oxalobacteraceae</taxon>
        <taxon>Telluria group</taxon>
        <taxon>Pseudoduganella</taxon>
    </lineage>
</organism>
<evidence type="ECO:0000256" key="7">
    <source>
        <dbReference type="ARBA" id="ARBA00023077"/>
    </source>
</evidence>
<keyword evidence="4 11" id="KW-1134">Transmembrane beta strand</keyword>
<accession>A0A7X2LUJ8</accession>
<keyword evidence="10 11" id="KW-0998">Cell outer membrane</keyword>
<protein>
    <submittedName>
        <fullName evidence="16">TonB-dependent receptor</fullName>
    </submittedName>
</protein>
<dbReference type="GO" id="GO:0044718">
    <property type="term" value="P:siderophore transmembrane transport"/>
    <property type="evidence" value="ECO:0007669"/>
    <property type="project" value="TreeGrafter"/>
</dbReference>
<evidence type="ECO:0000256" key="11">
    <source>
        <dbReference type="PROSITE-ProRule" id="PRU01360"/>
    </source>
</evidence>
<keyword evidence="3 11" id="KW-0813">Transport</keyword>
<evidence type="ECO:0000256" key="4">
    <source>
        <dbReference type="ARBA" id="ARBA00022452"/>
    </source>
</evidence>
<keyword evidence="5 11" id="KW-0812">Transmembrane</keyword>
<dbReference type="SUPFAM" id="SSF56935">
    <property type="entry name" value="Porins"/>
    <property type="match status" value="1"/>
</dbReference>
<evidence type="ECO:0000256" key="10">
    <source>
        <dbReference type="ARBA" id="ARBA00023237"/>
    </source>
</evidence>
<keyword evidence="8 11" id="KW-0472">Membrane</keyword>
<evidence type="ECO:0000256" key="9">
    <source>
        <dbReference type="ARBA" id="ARBA00023170"/>
    </source>
</evidence>
<evidence type="ECO:0000256" key="13">
    <source>
        <dbReference type="SAM" id="SignalP"/>
    </source>
</evidence>
<feature type="domain" description="TonB-dependent receptor plug" evidence="15">
    <location>
        <begin position="54"/>
        <end position="161"/>
    </location>
</feature>
<evidence type="ECO:0000313" key="16">
    <source>
        <dbReference type="EMBL" id="MRV74013.1"/>
    </source>
</evidence>
<gene>
    <name evidence="16" type="ORF">GJ700_20085</name>
</gene>
<proteinExistence type="inferred from homology"/>
<dbReference type="InterPro" id="IPR039426">
    <property type="entry name" value="TonB-dep_rcpt-like"/>
</dbReference>
<dbReference type="InterPro" id="IPR037066">
    <property type="entry name" value="Plug_dom_sf"/>
</dbReference>
<evidence type="ECO:0000256" key="2">
    <source>
        <dbReference type="ARBA" id="ARBA00009810"/>
    </source>
</evidence>
<dbReference type="InterPro" id="IPR000531">
    <property type="entry name" value="Beta-barrel_TonB"/>
</dbReference>
<sequence length="633" mass="70175">MTIRKQSALILAALLSASAVQAVEPDSDLADLSIEQLSNIVITSVSRQEEKLGNAAASIYIISSGDIRRSGVRTLPEALRLAPNLMVARQDARNYAVSARGFSSVFANKLLVLIDGRSIYSPLFSGAFWDVQDVVMEDIERIEVISGPGASIWGVNAVNGVINIITKSARDSQGLLASVVSGSKEKDGTARYGAALQNGGNYRLYARYWHMEDVDTTPTANPTGMQRRQAGFRADLPAFDGALMVSGDVYEGELHQLNTRDIKVSGGNAIARYTRKLDNDSDLRLQLVLDHVERNQPNNFIERLDTVEIEAQHGVRIGAHNIAWGGGYRQSKDHITPIGFTFAPENFDMHWGNLFAQDEITLTPDLRFTAGAKIEHNHYTGAEYLPSLRLAWNPGPNQLVWGSLARTVRAPSRIDKDFLAPLKPIILAGKPYRLINGGPDFDSEVANVAEVGYRAQHSERVSYSATLFYADYDKLRTQEPVPGFGFEFRNMGKATARGLELWGRWQVTPNWRLSGGLVRQMINIGVKPGSRDGGAATALGTNDPRLHGVLRSSFDIGDWQQLDFTLRYNGRLPNPSIPAYYDVDMQWLWKLRPTMDVALIGQNLLHRSRPEFGGPNGRSFYERTALVKVTWRY</sequence>
<evidence type="ECO:0000256" key="8">
    <source>
        <dbReference type="ARBA" id="ARBA00023136"/>
    </source>
</evidence>
<comment type="subcellular location">
    <subcellularLocation>
        <location evidence="1 11">Cell outer membrane</location>
        <topology evidence="1 11">Multi-pass membrane protein</topology>
    </subcellularLocation>
</comment>
<dbReference type="PANTHER" id="PTHR30069:SF29">
    <property type="entry name" value="HEMOGLOBIN AND HEMOGLOBIN-HAPTOGLOBIN-BINDING PROTEIN 1-RELATED"/>
    <property type="match status" value="1"/>
</dbReference>
<dbReference type="GO" id="GO:0009279">
    <property type="term" value="C:cell outer membrane"/>
    <property type="evidence" value="ECO:0007669"/>
    <property type="project" value="UniProtKB-SubCell"/>
</dbReference>
<dbReference type="Pfam" id="PF00593">
    <property type="entry name" value="TonB_dep_Rec_b-barrel"/>
    <property type="match status" value="1"/>
</dbReference>
<evidence type="ECO:0000259" key="14">
    <source>
        <dbReference type="Pfam" id="PF00593"/>
    </source>
</evidence>
<feature type="domain" description="TonB-dependent receptor-like beta-barrel" evidence="14">
    <location>
        <begin position="193"/>
        <end position="604"/>
    </location>
</feature>
<comment type="similarity">
    <text evidence="2 11 12">Belongs to the TonB-dependent receptor family.</text>
</comment>
<dbReference type="Gene3D" id="2.170.130.10">
    <property type="entry name" value="TonB-dependent receptor, plug domain"/>
    <property type="match status" value="1"/>
</dbReference>
<dbReference type="InterPro" id="IPR036942">
    <property type="entry name" value="Beta-barrel_TonB_sf"/>
</dbReference>
<keyword evidence="17" id="KW-1185">Reference proteome</keyword>
<evidence type="ECO:0000256" key="5">
    <source>
        <dbReference type="ARBA" id="ARBA00022692"/>
    </source>
</evidence>
<reference evidence="16 17" key="1">
    <citation type="submission" date="2019-11" db="EMBL/GenBank/DDBJ databases">
        <title>Novel species isolated from a subtropical stream in China.</title>
        <authorList>
            <person name="Lu H."/>
        </authorList>
    </citation>
    <scope>NUCLEOTIDE SEQUENCE [LARGE SCALE GENOMIC DNA]</scope>
    <source>
        <strain evidence="16 17">FT92W</strain>
    </source>
</reference>
<dbReference type="Gene3D" id="2.40.170.20">
    <property type="entry name" value="TonB-dependent receptor, beta-barrel domain"/>
    <property type="match status" value="1"/>
</dbReference>
<evidence type="ECO:0000313" key="17">
    <source>
        <dbReference type="Proteomes" id="UP000446768"/>
    </source>
</evidence>
<dbReference type="PROSITE" id="PS52016">
    <property type="entry name" value="TONB_DEPENDENT_REC_3"/>
    <property type="match status" value="1"/>
</dbReference>
<dbReference type="Proteomes" id="UP000446768">
    <property type="component" value="Unassembled WGS sequence"/>
</dbReference>
<dbReference type="PANTHER" id="PTHR30069">
    <property type="entry name" value="TONB-DEPENDENT OUTER MEMBRANE RECEPTOR"/>
    <property type="match status" value="1"/>
</dbReference>
<feature type="chain" id="PRO_5031272846" evidence="13">
    <location>
        <begin position="23"/>
        <end position="633"/>
    </location>
</feature>
<comment type="caution">
    <text evidence="16">The sequence shown here is derived from an EMBL/GenBank/DDBJ whole genome shotgun (WGS) entry which is preliminary data.</text>
</comment>
<dbReference type="GO" id="GO:0015344">
    <property type="term" value="F:siderophore uptake transmembrane transporter activity"/>
    <property type="evidence" value="ECO:0007669"/>
    <property type="project" value="TreeGrafter"/>
</dbReference>
<name>A0A7X2LUJ8_9BURK</name>
<dbReference type="EMBL" id="WKJJ01000012">
    <property type="protein sequence ID" value="MRV74013.1"/>
    <property type="molecule type" value="Genomic_DNA"/>
</dbReference>
<keyword evidence="9 16" id="KW-0675">Receptor</keyword>
<keyword evidence="7 12" id="KW-0798">TonB box</keyword>
<evidence type="ECO:0000259" key="15">
    <source>
        <dbReference type="Pfam" id="PF07715"/>
    </source>
</evidence>
<dbReference type="AlphaFoldDB" id="A0A7X2LUJ8"/>
<feature type="signal peptide" evidence="13">
    <location>
        <begin position="1"/>
        <end position="22"/>
    </location>
</feature>